<dbReference type="HAMAP" id="MF_01345_B">
    <property type="entry name" value="Ribosomal_uS17_B"/>
    <property type="match status" value="1"/>
</dbReference>
<keyword evidence="5 6" id="KW-0687">Ribonucleoprotein</keyword>
<dbReference type="Pfam" id="PF00366">
    <property type="entry name" value="Ribosomal_S17"/>
    <property type="match status" value="1"/>
</dbReference>
<keyword evidence="4 6" id="KW-0689">Ribosomal protein</keyword>
<dbReference type="InterPro" id="IPR012340">
    <property type="entry name" value="NA-bd_OB-fold"/>
</dbReference>
<dbReference type="GO" id="GO:0006412">
    <property type="term" value="P:translation"/>
    <property type="evidence" value="ECO:0007669"/>
    <property type="project" value="UniProtKB-UniRule"/>
</dbReference>
<dbReference type="Gene3D" id="2.40.50.140">
    <property type="entry name" value="Nucleic acid-binding proteins"/>
    <property type="match status" value="1"/>
</dbReference>
<evidence type="ECO:0000256" key="1">
    <source>
        <dbReference type="ARBA" id="ARBA00010254"/>
    </source>
</evidence>
<dbReference type="InterPro" id="IPR019984">
    <property type="entry name" value="Ribosomal_uS17_bact/chlr"/>
</dbReference>
<keyword evidence="3 6" id="KW-0694">RNA-binding</keyword>
<proteinExistence type="inferred from homology"/>
<gene>
    <name evidence="6 7" type="primary">rpsQ</name>
    <name evidence="7" type="ORF">COT94_01510</name>
</gene>
<evidence type="ECO:0000256" key="4">
    <source>
        <dbReference type="ARBA" id="ARBA00022980"/>
    </source>
</evidence>
<dbReference type="PRINTS" id="PR00973">
    <property type="entry name" value="RIBOSOMALS17"/>
</dbReference>
<evidence type="ECO:0000256" key="5">
    <source>
        <dbReference type="ARBA" id="ARBA00023274"/>
    </source>
</evidence>
<comment type="function">
    <text evidence="6">One of the primary rRNA binding proteins, it binds specifically to the 5'-end of 16S ribosomal RNA.</text>
</comment>
<name>A0A2M6WTX0_9BACT</name>
<dbReference type="EMBL" id="PFAM01000009">
    <property type="protein sequence ID" value="PIT96239.1"/>
    <property type="molecule type" value="Genomic_DNA"/>
</dbReference>
<accession>A0A2M6WTX0</accession>
<dbReference type="AlphaFoldDB" id="A0A2M6WTX0"/>
<comment type="subunit">
    <text evidence="6">Part of the 30S ribosomal subunit.</text>
</comment>
<dbReference type="PANTHER" id="PTHR10744:SF1">
    <property type="entry name" value="SMALL RIBOSOMAL SUBUNIT PROTEIN US17M"/>
    <property type="match status" value="1"/>
</dbReference>
<evidence type="ECO:0000313" key="7">
    <source>
        <dbReference type="EMBL" id="PIT96239.1"/>
    </source>
</evidence>
<evidence type="ECO:0000256" key="6">
    <source>
        <dbReference type="HAMAP-Rule" id="MF_01345"/>
    </source>
</evidence>
<evidence type="ECO:0000256" key="2">
    <source>
        <dbReference type="ARBA" id="ARBA00022730"/>
    </source>
</evidence>
<organism evidence="7 8">
    <name type="scientific">Candidatus Falkowbacteria bacterium CG10_big_fil_rev_8_21_14_0_10_37_14</name>
    <dbReference type="NCBI Taxonomy" id="1974561"/>
    <lineage>
        <taxon>Bacteria</taxon>
        <taxon>Candidatus Falkowiibacteriota</taxon>
    </lineage>
</organism>
<dbReference type="PANTHER" id="PTHR10744">
    <property type="entry name" value="40S RIBOSOMAL PROTEIN S11 FAMILY MEMBER"/>
    <property type="match status" value="1"/>
</dbReference>
<dbReference type="Proteomes" id="UP000228533">
    <property type="component" value="Unassembled WGS sequence"/>
</dbReference>
<dbReference type="SUPFAM" id="SSF50249">
    <property type="entry name" value="Nucleic acid-binding proteins"/>
    <property type="match status" value="1"/>
</dbReference>
<evidence type="ECO:0000313" key="8">
    <source>
        <dbReference type="Proteomes" id="UP000228533"/>
    </source>
</evidence>
<dbReference type="GO" id="GO:0019843">
    <property type="term" value="F:rRNA binding"/>
    <property type="evidence" value="ECO:0007669"/>
    <property type="project" value="UniProtKB-UniRule"/>
</dbReference>
<protein>
    <recommendedName>
        <fullName evidence="6">Small ribosomal subunit protein uS17</fullName>
    </recommendedName>
</protein>
<dbReference type="GO" id="GO:0022627">
    <property type="term" value="C:cytosolic small ribosomal subunit"/>
    <property type="evidence" value="ECO:0007669"/>
    <property type="project" value="UniProtKB-UniRule"/>
</dbReference>
<dbReference type="CDD" id="cd00364">
    <property type="entry name" value="Ribosomal_uS17"/>
    <property type="match status" value="1"/>
</dbReference>
<comment type="caution">
    <text evidence="7">The sequence shown here is derived from an EMBL/GenBank/DDBJ whole genome shotgun (WGS) entry which is preliminary data.</text>
</comment>
<sequence>MATTKKSVTVKTKVVKPVIVKTAAKPSVKEAKIDKIIKKFVGVVVSDKMDKTIVVKVDSIKIHPKYHKRYAVSRKYKVHDEDNRCHVGEQVTFIACRPMSKDKKWRVLAGR</sequence>
<keyword evidence="2 6" id="KW-0699">rRNA-binding</keyword>
<evidence type="ECO:0000256" key="3">
    <source>
        <dbReference type="ARBA" id="ARBA00022884"/>
    </source>
</evidence>
<reference evidence="8" key="1">
    <citation type="submission" date="2017-09" db="EMBL/GenBank/DDBJ databases">
        <title>Depth-based differentiation of microbial function through sediment-hosted aquifers and enrichment of novel symbionts in the deep terrestrial subsurface.</title>
        <authorList>
            <person name="Probst A.J."/>
            <person name="Ladd B."/>
            <person name="Jarett J.K."/>
            <person name="Geller-Mcgrath D.E."/>
            <person name="Sieber C.M.K."/>
            <person name="Emerson J.B."/>
            <person name="Anantharaman K."/>
            <person name="Thomas B.C."/>
            <person name="Malmstrom R."/>
            <person name="Stieglmeier M."/>
            <person name="Klingl A."/>
            <person name="Woyke T."/>
            <person name="Ryan C.M."/>
            <person name="Banfield J.F."/>
        </authorList>
    </citation>
    <scope>NUCLEOTIDE SEQUENCE [LARGE SCALE GENOMIC DNA]</scope>
</reference>
<dbReference type="NCBIfam" id="TIGR03635">
    <property type="entry name" value="uS17_bact"/>
    <property type="match status" value="1"/>
</dbReference>
<dbReference type="NCBIfam" id="NF004123">
    <property type="entry name" value="PRK05610.1"/>
    <property type="match status" value="1"/>
</dbReference>
<dbReference type="GO" id="GO:0003735">
    <property type="term" value="F:structural constituent of ribosome"/>
    <property type="evidence" value="ECO:0007669"/>
    <property type="project" value="UniProtKB-UniRule"/>
</dbReference>
<comment type="similarity">
    <text evidence="1 6">Belongs to the universal ribosomal protein uS17 family.</text>
</comment>
<dbReference type="InterPro" id="IPR000266">
    <property type="entry name" value="Ribosomal_uS17"/>
</dbReference>